<reference evidence="8 9" key="1">
    <citation type="submission" date="2021-02" db="EMBL/GenBank/DDBJ databases">
        <title>Plant Genome Project.</title>
        <authorList>
            <person name="Zhang R.-G."/>
        </authorList>
    </citation>
    <scope>NUCLEOTIDE SEQUENCE [LARGE SCALE GENOMIC DNA]</scope>
    <source>
        <tissue evidence="8">Leaves</tissue>
    </source>
</reference>
<keyword evidence="4" id="KW-0539">Nucleus</keyword>
<dbReference type="PANTHER" id="PTHR45959:SF2">
    <property type="entry name" value="BHLH TRANSCRIPTION FACTOR"/>
    <property type="match status" value="1"/>
</dbReference>
<feature type="compositionally biased region" description="Low complexity" evidence="6">
    <location>
        <begin position="82"/>
        <end position="91"/>
    </location>
</feature>
<feature type="domain" description="BHLH" evidence="7">
    <location>
        <begin position="154"/>
        <end position="203"/>
    </location>
</feature>
<dbReference type="InterPro" id="IPR011598">
    <property type="entry name" value="bHLH_dom"/>
</dbReference>
<evidence type="ECO:0000256" key="5">
    <source>
        <dbReference type="SAM" id="Coils"/>
    </source>
</evidence>
<comment type="subcellular location">
    <subcellularLocation>
        <location evidence="1">Nucleus</location>
    </subcellularLocation>
</comment>
<protein>
    <recommendedName>
        <fullName evidence="7">BHLH domain-containing protein</fullName>
    </recommendedName>
</protein>
<keyword evidence="5" id="KW-0175">Coiled coil</keyword>
<dbReference type="Gene3D" id="4.10.280.10">
    <property type="entry name" value="Helix-loop-helix DNA-binding domain"/>
    <property type="match status" value="1"/>
</dbReference>
<dbReference type="EMBL" id="JAFEMO010000008">
    <property type="protein sequence ID" value="KAH7566763.1"/>
    <property type="molecule type" value="Genomic_DNA"/>
</dbReference>
<keyword evidence="9" id="KW-1185">Reference proteome</keyword>
<keyword evidence="2" id="KW-0805">Transcription regulation</keyword>
<dbReference type="InterPro" id="IPR052610">
    <property type="entry name" value="bHLH_transcription_regulator"/>
</dbReference>
<evidence type="ECO:0000313" key="8">
    <source>
        <dbReference type="EMBL" id="KAH7566763.1"/>
    </source>
</evidence>
<name>A0ABQ8HQX9_9ROSI</name>
<evidence type="ECO:0000256" key="2">
    <source>
        <dbReference type="ARBA" id="ARBA00023015"/>
    </source>
</evidence>
<dbReference type="InterPro" id="IPR036638">
    <property type="entry name" value="HLH_DNA-bd_sf"/>
</dbReference>
<gene>
    <name evidence="8" type="ORF">JRO89_XS08G0231000</name>
</gene>
<feature type="compositionally biased region" description="Polar residues" evidence="6">
    <location>
        <begin position="67"/>
        <end position="79"/>
    </location>
</feature>
<sequence>MEISSFKWIPELETDYSSFFHQYQMDPLDYSLDGINFQSFSSETTQKESASSIEASHISVERPAKQLETSSWNSCTTEHLTPKTSPSSSTKIISFKNSTSFPDIPQPGYGLDLYSKRPKTEAGSPENIKFPYFASLGSNQQETKRAASTTRNPLQARDHIIAERNRRASLSQRFIALSALLPGLKKMDKASVLEDAIKYLKRLEGRVKSLEEKAAKKTMESMVIVNKSNIFSCDETSSSDDNFDSKSNSLYLPQVRVRVSGRDVLIRIHCQNYKRCTLNILNEIEKLHLIVVNSNVLPFGTSALDITVVAQMDIEFAITEKDLVKKLRLAILKFFM</sequence>
<evidence type="ECO:0000256" key="3">
    <source>
        <dbReference type="ARBA" id="ARBA00023163"/>
    </source>
</evidence>
<dbReference type="Proteomes" id="UP000827721">
    <property type="component" value="Unassembled WGS sequence"/>
</dbReference>
<organism evidence="8 9">
    <name type="scientific">Xanthoceras sorbifolium</name>
    <dbReference type="NCBI Taxonomy" id="99658"/>
    <lineage>
        <taxon>Eukaryota</taxon>
        <taxon>Viridiplantae</taxon>
        <taxon>Streptophyta</taxon>
        <taxon>Embryophyta</taxon>
        <taxon>Tracheophyta</taxon>
        <taxon>Spermatophyta</taxon>
        <taxon>Magnoliopsida</taxon>
        <taxon>eudicotyledons</taxon>
        <taxon>Gunneridae</taxon>
        <taxon>Pentapetalae</taxon>
        <taxon>rosids</taxon>
        <taxon>malvids</taxon>
        <taxon>Sapindales</taxon>
        <taxon>Sapindaceae</taxon>
        <taxon>Xanthoceroideae</taxon>
        <taxon>Xanthoceras</taxon>
    </lineage>
</organism>
<dbReference type="Pfam" id="PF00010">
    <property type="entry name" value="HLH"/>
    <property type="match status" value="1"/>
</dbReference>
<accession>A0ABQ8HQX9</accession>
<feature type="region of interest" description="Disordered" evidence="6">
    <location>
        <begin position="48"/>
        <end position="91"/>
    </location>
</feature>
<dbReference type="PROSITE" id="PS50888">
    <property type="entry name" value="BHLH"/>
    <property type="match status" value="1"/>
</dbReference>
<comment type="caution">
    <text evidence="8">The sequence shown here is derived from an EMBL/GenBank/DDBJ whole genome shotgun (WGS) entry which is preliminary data.</text>
</comment>
<feature type="compositionally biased region" description="Low complexity" evidence="6">
    <location>
        <begin position="48"/>
        <end position="58"/>
    </location>
</feature>
<feature type="coiled-coil region" evidence="5">
    <location>
        <begin position="193"/>
        <end position="220"/>
    </location>
</feature>
<dbReference type="SUPFAM" id="SSF47459">
    <property type="entry name" value="HLH, helix-loop-helix DNA-binding domain"/>
    <property type="match status" value="1"/>
</dbReference>
<dbReference type="SMART" id="SM00353">
    <property type="entry name" value="HLH"/>
    <property type="match status" value="1"/>
</dbReference>
<proteinExistence type="predicted"/>
<evidence type="ECO:0000256" key="1">
    <source>
        <dbReference type="ARBA" id="ARBA00004123"/>
    </source>
</evidence>
<keyword evidence="3" id="KW-0804">Transcription</keyword>
<evidence type="ECO:0000259" key="7">
    <source>
        <dbReference type="PROSITE" id="PS50888"/>
    </source>
</evidence>
<evidence type="ECO:0000313" key="9">
    <source>
        <dbReference type="Proteomes" id="UP000827721"/>
    </source>
</evidence>
<dbReference type="PANTHER" id="PTHR45959">
    <property type="entry name" value="BHLH TRANSCRIPTION FACTOR"/>
    <property type="match status" value="1"/>
</dbReference>
<evidence type="ECO:0000256" key="4">
    <source>
        <dbReference type="ARBA" id="ARBA00023242"/>
    </source>
</evidence>
<evidence type="ECO:0000256" key="6">
    <source>
        <dbReference type="SAM" id="MobiDB-lite"/>
    </source>
</evidence>